<dbReference type="SUPFAM" id="SSF53335">
    <property type="entry name" value="S-adenosyl-L-methionine-dependent methyltransferases"/>
    <property type="match status" value="1"/>
</dbReference>
<comment type="caution">
    <text evidence="2">The sequence shown here is derived from an EMBL/GenBank/DDBJ whole genome shotgun (WGS) entry which is preliminary data.</text>
</comment>
<evidence type="ECO:0000259" key="1">
    <source>
        <dbReference type="Pfam" id="PF13847"/>
    </source>
</evidence>
<dbReference type="PANTHER" id="PTHR43591:SF24">
    <property type="entry name" value="2-METHOXY-6-POLYPRENYL-1,4-BENZOQUINOL METHYLASE, MITOCHONDRIAL"/>
    <property type="match status" value="1"/>
</dbReference>
<dbReference type="Pfam" id="PF13847">
    <property type="entry name" value="Methyltransf_31"/>
    <property type="match status" value="1"/>
</dbReference>
<dbReference type="InterPro" id="IPR025714">
    <property type="entry name" value="Methyltranfer_dom"/>
</dbReference>
<dbReference type="AlphaFoldDB" id="A0A2M8LBK1"/>
<reference evidence="3" key="1">
    <citation type="submission" date="2017-09" db="EMBL/GenBank/DDBJ databases">
        <title>Depth-based differentiation of microbial function through sediment-hosted aquifers and enrichment of novel symbionts in the deep terrestrial subsurface.</title>
        <authorList>
            <person name="Probst A.J."/>
            <person name="Ladd B."/>
            <person name="Jarett J.K."/>
            <person name="Geller-Mcgrath D.E."/>
            <person name="Sieber C.M.K."/>
            <person name="Emerson J.B."/>
            <person name="Anantharaman K."/>
            <person name="Thomas B.C."/>
            <person name="Malmstrom R."/>
            <person name="Stieglmeier M."/>
            <person name="Klingl A."/>
            <person name="Woyke T."/>
            <person name="Ryan C.M."/>
            <person name="Banfield J.F."/>
        </authorList>
    </citation>
    <scope>NUCLEOTIDE SEQUENCE [LARGE SCALE GENOMIC DNA]</scope>
</reference>
<feature type="domain" description="Methyltransferase" evidence="1">
    <location>
        <begin position="15"/>
        <end position="141"/>
    </location>
</feature>
<protein>
    <recommendedName>
        <fullName evidence="1">Methyltransferase domain-containing protein</fullName>
    </recommendedName>
</protein>
<proteinExistence type="predicted"/>
<dbReference type="GO" id="GO:0008168">
    <property type="term" value="F:methyltransferase activity"/>
    <property type="evidence" value="ECO:0007669"/>
    <property type="project" value="TreeGrafter"/>
</dbReference>
<name>A0A2M8LBK1_9BACT</name>
<dbReference type="PANTHER" id="PTHR43591">
    <property type="entry name" value="METHYLTRANSFERASE"/>
    <property type="match status" value="1"/>
</dbReference>
<dbReference type="Proteomes" id="UP000228700">
    <property type="component" value="Unassembled WGS sequence"/>
</dbReference>
<gene>
    <name evidence="2" type="ORF">COV01_02720</name>
</gene>
<dbReference type="Gene3D" id="3.40.50.150">
    <property type="entry name" value="Vaccinia Virus protein VP39"/>
    <property type="match status" value="1"/>
</dbReference>
<dbReference type="InterPro" id="IPR029063">
    <property type="entry name" value="SAM-dependent_MTases_sf"/>
</dbReference>
<dbReference type="EMBL" id="PFEQ01000013">
    <property type="protein sequence ID" value="PJE74000.1"/>
    <property type="molecule type" value="Genomic_DNA"/>
</dbReference>
<organism evidence="2 3">
    <name type="scientific">Candidatus Taylorbacteria bacterium CG10_big_fil_rev_8_21_14_0_10_41_48</name>
    <dbReference type="NCBI Taxonomy" id="1975024"/>
    <lineage>
        <taxon>Bacteria</taxon>
        <taxon>Candidatus Tayloriibacteriota</taxon>
    </lineage>
</organism>
<evidence type="ECO:0000313" key="2">
    <source>
        <dbReference type="EMBL" id="PJE74000.1"/>
    </source>
</evidence>
<sequence length="175" mass="19340">MFSDPRRNIEQFGLSDGMVVADLGAGSGFYSIEAAHAVAPHGKVYAIDIQTELLTRLINEAKTRRITNLDIVVGDLEKNDGISLREGTVDAVIASNIIFMLDDKKTFLTEIRRILKSGGKLLLIDWSASFSQMGPHPEHVVYKDTARKLAQEVGFTLEKEIDAGAHHYGMILRKS</sequence>
<evidence type="ECO:0000313" key="3">
    <source>
        <dbReference type="Proteomes" id="UP000228700"/>
    </source>
</evidence>
<dbReference type="CDD" id="cd02440">
    <property type="entry name" value="AdoMet_MTases"/>
    <property type="match status" value="1"/>
</dbReference>
<accession>A0A2M8LBK1</accession>